<evidence type="ECO:0000256" key="1">
    <source>
        <dbReference type="ARBA" id="ARBA00022481"/>
    </source>
</evidence>
<comment type="similarity">
    <text evidence="2">Belongs to the methyl-accepting chemotaxis (MCP) protein family.</text>
</comment>
<keyword evidence="5" id="KW-0812">Transmembrane</keyword>
<dbReference type="Gene3D" id="1.10.287.950">
    <property type="entry name" value="Methyl-accepting chemotaxis protein"/>
    <property type="match status" value="1"/>
</dbReference>
<evidence type="ECO:0000256" key="5">
    <source>
        <dbReference type="SAM" id="Phobius"/>
    </source>
</evidence>
<feature type="region of interest" description="Disordered" evidence="4">
    <location>
        <begin position="525"/>
        <end position="560"/>
    </location>
</feature>
<accession>A0ABT5K3H5</accession>
<comment type="caution">
    <text evidence="7">The sequence shown here is derived from an EMBL/GenBank/DDBJ whole genome shotgun (WGS) entry which is preliminary data.</text>
</comment>
<dbReference type="InterPro" id="IPR004090">
    <property type="entry name" value="Chemotax_Me-accpt_rcpt"/>
</dbReference>
<evidence type="ECO:0000313" key="7">
    <source>
        <dbReference type="EMBL" id="MDC8759526.1"/>
    </source>
</evidence>
<dbReference type="InterPro" id="IPR047347">
    <property type="entry name" value="YvaQ-like_sensor"/>
</dbReference>
<feature type="transmembrane region" description="Helical" evidence="5">
    <location>
        <begin position="191"/>
        <end position="210"/>
    </location>
</feature>
<keyword evidence="3" id="KW-0807">Transducer</keyword>
<evidence type="ECO:0000256" key="3">
    <source>
        <dbReference type="PROSITE-ProRule" id="PRU00284"/>
    </source>
</evidence>
<dbReference type="CDD" id="cd11386">
    <property type="entry name" value="MCP_signal"/>
    <property type="match status" value="1"/>
</dbReference>
<dbReference type="PANTHER" id="PTHR43531:SF14">
    <property type="entry name" value="METHYL-ACCEPTING CHEMOTAXIS PROTEIN I-RELATED"/>
    <property type="match status" value="1"/>
</dbReference>
<dbReference type="Pfam" id="PF00015">
    <property type="entry name" value="MCPsignal"/>
    <property type="match status" value="1"/>
</dbReference>
<keyword evidence="5" id="KW-1133">Transmembrane helix</keyword>
<keyword evidence="1" id="KW-0488">Methylation</keyword>
<dbReference type="SUPFAM" id="SSF58104">
    <property type="entry name" value="Methyl-accepting chemotaxis protein (MCP) signaling domain"/>
    <property type="match status" value="1"/>
</dbReference>
<protein>
    <submittedName>
        <fullName evidence="7">Methyl-accepting chemotaxis protein</fullName>
    </submittedName>
</protein>
<name>A0ABT5K3H5_9BURK</name>
<dbReference type="InterPro" id="IPR051310">
    <property type="entry name" value="MCP_chemotaxis"/>
</dbReference>
<dbReference type="PRINTS" id="PR00260">
    <property type="entry name" value="CHEMTRNSDUCR"/>
</dbReference>
<dbReference type="EMBL" id="JAQQXR010000007">
    <property type="protein sequence ID" value="MDC8759526.1"/>
    <property type="molecule type" value="Genomic_DNA"/>
</dbReference>
<feature type="domain" description="Methyl-accepting transducer" evidence="6">
    <location>
        <begin position="272"/>
        <end position="501"/>
    </location>
</feature>
<sequence>MNFSELKIGTRLTLSFGAVCSLLILIVAIGLAKLAVLNDGTSGIVHSNWPKISMASQSMTQINNIAVALRNMMLNDDKADYQKQAVIIEQSRAVIKDNIDQLQRAMVTDKEKELFQQIAAHRSTYLVGQEHLVTLIAADQREDSRNYLNHELRPALAAYKDAVNSMIRYQVEHIEAAGALADATYASARKLMLAFGAAALLLAAAVGLLITRGLLRQLGGEPSHAAHIAETIAQGNLAVALDVKAGDHGSLMFAMQSMRDKLVHIIGQVRSGTETIATASTQISAGNMDLSSRTEQQASALEQTAASMDELTSIVKRNADNAQQANELAASASAVAVQGGAVVERVVATMHDINTSAGKIGDIIGVIDGIAFQTNILALNAAVEAARAGEQGRGFAVVAAEVRNLAQRSAAAAKEIKTLIGDSAEKVAAGSKLVGQAGTTMQDIVARVKRVAGIMNDITAASQEQSDGITQINQAIFQMDGVTQQNAALVEQAAAAAESLQDQARRLTEVVSVFQFDTLAAPVPAQRLPAPARPLPPARKPQQRLAGDAAAAETAACMNE</sequence>
<dbReference type="CDD" id="cd19411">
    <property type="entry name" value="MCP2201-like_sensor"/>
    <property type="match status" value="1"/>
</dbReference>
<evidence type="ECO:0000256" key="4">
    <source>
        <dbReference type="SAM" id="MobiDB-lite"/>
    </source>
</evidence>
<dbReference type="PROSITE" id="PS50111">
    <property type="entry name" value="CHEMOTAXIS_TRANSDUC_2"/>
    <property type="match status" value="1"/>
</dbReference>
<evidence type="ECO:0000313" key="8">
    <source>
        <dbReference type="Proteomes" id="UP001221208"/>
    </source>
</evidence>
<dbReference type="PANTHER" id="PTHR43531">
    <property type="entry name" value="PROTEIN ICFG"/>
    <property type="match status" value="1"/>
</dbReference>
<dbReference type="Pfam" id="PF12729">
    <property type="entry name" value="4HB_MCP_1"/>
    <property type="match status" value="1"/>
</dbReference>
<proteinExistence type="inferred from homology"/>
<dbReference type="Proteomes" id="UP001221208">
    <property type="component" value="Unassembled WGS sequence"/>
</dbReference>
<keyword evidence="5" id="KW-0472">Membrane</keyword>
<reference evidence="7 8" key="1">
    <citation type="submission" date="2022-10" db="EMBL/GenBank/DDBJ databases">
        <title>Janthinobacterium sp. hw3 Genome sequencing.</title>
        <authorList>
            <person name="Park S."/>
        </authorList>
    </citation>
    <scope>NUCLEOTIDE SEQUENCE [LARGE SCALE GENOMIC DNA]</scope>
    <source>
        <strain evidence="8">hw3</strain>
    </source>
</reference>
<feature type="transmembrane region" description="Helical" evidence="5">
    <location>
        <begin position="12"/>
        <end position="32"/>
    </location>
</feature>
<evidence type="ECO:0000259" key="6">
    <source>
        <dbReference type="PROSITE" id="PS50111"/>
    </source>
</evidence>
<feature type="compositionally biased region" description="Low complexity" evidence="4">
    <location>
        <begin position="543"/>
        <end position="560"/>
    </location>
</feature>
<keyword evidence="8" id="KW-1185">Reference proteome</keyword>
<dbReference type="InterPro" id="IPR024478">
    <property type="entry name" value="HlyB_4HB_MCP"/>
</dbReference>
<dbReference type="SMART" id="SM00283">
    <property type="entry name" value="MA"/>
    <property type="match status" value="1"/>
</dbReference>
<dbReference type="InterPro" id="IPR004089">
    <property type="entry name" value="MCPsignal_dom"/>
</dbReference>
<organism evidence="7 8">
    <name type="scientific">Janthinobacterium fluminis</name>
    <dbReference type="NCBI Taxonomy" id="2987524"/>
    <lineage>
        <taxon>Bacteria</taxon>
        <taxon>Pseudomonadati</taxon>
        <taxon>Pseudomonadota</taxon>
        <taxon>Betaproteobacteria</taxon>
        <taxon>Burkholderiales</taxon>
        <taxon>Oxalobacteraceae</taxon>
        <taxon>Janthinobacterium</taxon>
    </lineage>
</organism>
<evidence type="ECO:0000256" key="2">
    <source>
        <dbReference type="ARBA" id="ARBA00029447"/>
    </source>
</evidence>
<gene>
    <name evidence="7" type="ORF">OIK44_18240</name>
</gene>
<dbReference type="RefSeq" id="WP_273672740.1">
    <property type="nucleotide sequence ID" value="NZ_JAQQXR010000007.1"/>
</dbReference>